<accession>A0A1L7WJ22</accession>
<feature type="region of interest" description="Disordered" evidence="1">
    <location>
        <begin position="121"/>
        <end position="170"/>
    </location>
</feature>
<dbReference type="OrthoDB" id="3540498at2759"/>
<dbReference type="Proteomes" id="UP000184330">
    <property type="component" value="Unassembled WGS sequence"/>
</dbReference>
<evidence type="ECO:0000313" key="2">
    <source>
        <dbReference type="EMBL" id="CZR52779.1"/>
    </source>
</evidence>
<sequence length="170" mass="17897">MDSSNNNNSAPREPVSGLKNSPSAPSIEIAPVFEPVKPGPIARALEVFPGLFAPPKGAKSRSLTDAEMQAEVMKPADVEALGERLRTENLPMSLDQVRARRASIKEERKRSIDFIRSRTSSRAAALGLPDPNAGFTQARAPSVSSTASGSSVGSGGFSSGLGKLVEDHKD</sequence>
<evidence type="ECO:0000313" key="3">
    <source>
        <dbReference type="Proteomes" id="UP000184330"/>
    </source>
</evidence>
<reference evidence="2 3" key="1">
    <citation type="submission" date="2016-03" db="EMBL/GenBank/DDBJ databases">
        <authorList>
            <person name="Ploux O."/>
        </authorList>
    </citation>
    <scope>NUCLEOTIDE SEQUENCE [LARGE SCALE GENOMIC DNA]</scope>
    <source>
        <strain evidence="2 3">UAMH 11012</strain>
    </source>
</reference>
<evidence type="ECO:0000256" key="1">
    <source>
        <dbReference type="SAM" id="MobiDB-lite"/>
    </source>
</evidence>
<name>A0A1L7WJ22_9HELO</name>
<protein>
    <submittedName>
        <fullName evidence="2">Uncharacterized protein</fullName>
    </submittedName>
</protein>
<feature type="compositionally biased region" description="Polar residues" evidence="1">
    <location>
        <begin position="1"/>
        <end position="10"/>
    </location>
</feature>
<feature type="region of interest" description="Disordered" evidence="1">
    <location>
        <begin position="1"/>
        <end position="24"/>
    </location>
</feature>
<gene>
    <name evidence="2" type="ORF">PAC_02656</name>
</gene>
<proteinExistence type="predicted"/>
<keyword evidence="3" id="KW-1185">Reference proteome</keyword>
<organism evidence="2 3">
    <name type="scientific">Phialocephala subalpina</name>
    <dbReference type="NCBI Taxonomy" id="576137"/>
    <lineage>
        <taxon>Eukaryota</taxon>
        <taxon>Fungi</taxon>
        <taxon>Dikarya</taxon>
        <taxon>Ascomycota</taxon>
        <taxon>Pezizomycotina</taxon>
        <taxon>Leotiomycetes</taxon>
        <taxon>Helotiales</taxon>
        <taxon>Mollisiaceae</taxon>
        <taxon>Phialocephala</taxon>
        <taxon>Phialocephala fortinii species complex</taxon>
    </lineage>
</organism>
<feature type="compositionally biased region" description="Low complexity" evidence="1">
    <location>
        <begin position="142"/>
        <end position="151"/>
    </location>
</feature>
<dbReference type="AlphaFoldDB" id="A0A1L7WJ22"/>
<dbReference type="EMBL" id="FJOG01000003">
    <property type="protein sequence ID" value="CZR52779.1"/>
    <property type="molecule type" value="Genomic_DNA"/>
</dbReference>